<evidence type="ECO:0000313" key="3">
    <source>
        <dbReference type="Proteomes" id="UP001159428"/>
    </source>
</evidence>
<dbReference type="SUPFAM" id="SSF47769">
    <property type="entry name" value="SAM/Pointed domain"/>
    <property type="match status" value="1"/>
</dbReference>
<sequence>MDSPESGDTDDVSSENDSLRTYSQKQKVRPKQLPFPASLLEGKSDDVIVSDINVSEWTCEEVKGWVMSIFNDESIAKRFVEEEITGTTLLSQRILN</sequence>
<dbReference type="InterPro" id="IPR013761">
    <property type="entry name" value="SAM/pointed_sf"/>
</dbReference>
<comment type="caution">
    <text evidence="2">The sequence shown here is derived from an EMBL/GenBank/DDBJ whole genome shotgun (WGS) entry which is preliminary data.</text>
</comment>
<gene>
    <name evidence="2" type="ORF">PMEA_00007849</name>
</gene>
<evidence type="ECO:0000313" key="2">
    <source>
        <dbReference type="EMBL" id="CAH3167713.1"/>
    </source>
</evidence>
<dbReference type="EMBL" id="CALNXJ010000162">
    <property type="protein sequence ID" value="CAH3167713.1"/>
    <property type="molecule type" value="Genomic_DNA"/>
</dbReference>
<dbReference type="AlphaFoldDB" id="A0AAU9Y4A4"/>
<organism evidence="2 3">
    <name type="scientific">Pocillopora meandrina</name>
    <dbReference type="NCBI Taxonomy" id="46732"/>
    <lineage>
        <taxon>Eukaryota</taxon>
        <taxon>Metazoa</taxon>
        <taxon>Cnidaria</taxon>
        <taxon>Anthozoa</taxon>
        <taxon>Hexacorallia</taxon>
        <taxon>Scleractinia</taxon>
        <taxon>Astrocoeniina</taxon>
        <taxon>Pocilloporidae</taxon>
        <taxon>Pocillopora</taxon>
    </lineage>
</organism>
<accession>A0AAU9Y4A4</accession>
<dbReference type="Proteomes" id="UP001159428">
    <property type="component" value="Unassembled WGS sequence"/>
</dbReference>
<keyword evidence="3" id="KW-1185">Reference proteome</keyword>
<feature type="region of interest" description="Disordered" evidence="1">
    <location>
        <begin position="1"/>
        <end position="30"/>
    </location>
</feature>
<evidence type="ECO:0000256" key="1">
    <source>
        <dbReference type="SAM" id="MobiDB-lite"/>
    </source>
</evidence>
<feature type="non-terminal residue" evidence="2">
    <location>
        <position position="96"/>
    </location>
</feature>
<protein>
    <recommendedName>
        <fullName evidence="4">SAM domain-containing protein</fullName>
    </recommendedName>
</protein>
<feature type="compositionally biased region" description="Polar residues" evidence="1">
    <location>
        <begin position="15"/>
        <end position="25"/>
    </location>
</feature>
<evidence type="ECO:0008006" key="4">
    <source>
        <dbReference type="Google" id="ProtNLM"/>
    </source>
</evidence>
<feature type="compositionally biased region" description="Acidic residues" evidence="1">
    <location>
        <begin position="1"/>
        <end position="14"/>
    </location>
</feature>
<reference evidence="2 3" key="1">
    <citation type="submission" date="2022-05" db="EMBL/GenBank/DDBJ databases">
        <authorList>
            <consortium name="Genoscope - CEA"/>
            <person name="William W."/>
        </authorList>
    </citation>
    <scope>NUCLEOTIDE SEQUENCE [LARGE SCALE GENOMIC DNA]</scope>
</reference>
<dbReference type="Gene3D" id="1.10.150.50">
    <property type="entry name" value="Transcription Factor, Ets-1"/>
    <property type="match status" value="1"/>
</dbReference>
<proteinExistence type="predicted"/>
<name>A0AAU9Y4A4_9CNID</name>